<accession>A0A146KHG9</accession>
<organism evidence="1">
    <name type="scientific">Trepomonas sp. PC1</name>
    <dbReference type="NCBI Taxonomy" id="1076344"/>
    <lineage>
        <taxon>Eukaryota</taxon>
        <taxon>Metamonada</taxon>
        <taxon>Diplomonadida</taxon>
        <taxon>Hexamitidae</taxon>
        <taxon>Hexamitinae</taxon>
        <taxon>Trepomonas</taxon>
    </lineage>
</organism>
<proteinExistence type="predicted"/>
<reference evidence="1" key="1">
    <citation type="submission" date="2015-07" db="EMBL/GenBank/DDBJ databases">
        <title>Adaptation to a free-living lifestyle via gene acquisitions in the diplomonad Trepomonas sp. PC1.</title>
        <authorList>
            <person name="Xu F."/>
            <person name="Jerlstrom-Hultqvist J."/>
            <person name="Kolisko M."/>
            <person name="Simpson A.G.B."/>
            <person name="Roger A.J."/>
            <person name="Svard S.G."/>
            <person name="Andersson J.O."/>
        </authorList>
    </citation>
    <scope>NUCLEOTIDE SEQUENCE</scope>
    <source>
        <strain evidence="1">PC1</strain>
    </source>
</reference>
<feature type="non-terminal residue" evidence="1">
    <location>
        <position position="325"/>
    </location>
</feature>
<sequence length="325" mass="38227">SGQFQYVTVKPTTCLADIRKQLPDLMNISWDEAETLYFYQKVNQKNLFVGDETMYKKLYEEFPTITKSVFVDVFFADLSGFESLYNEAESQHKFHTYLLKPLSSSYRTLLTYYTLNCITERHLFMGQDFASNSKTQQIAMICLAFQFHSLMKDLKEDDLFDTKPLHQFIRQTQFYELILEEDLDQCFYDAKSMAIEKKIDKIEYKLTEQAAFLGNFQHLYLKCKLFKARILNNKVSHKEKVENHYLFSCTEANFVANTSHIVFYSTDFVDELQQIKLDTIVRLKQFEDFILLDQGDPDGTCIWTENVENDLKKIAAWLAIVSQMT</sequence>
<dbReference type="AlphaFoldDB" id="A0A146KHG9"/>
<gene>
    <name evidence="1" type="ORF">TPC1_10555</name>
</gene>
<dbReference type="EMBL" id="GDID01000416">
    <property type="protein sequence ID" value="JAP96190.1"/>
    <property type="molecule type" value="Transcribed_RNA"/>
</dbReference>
<feature type="non-terminal residue" evidence="1">
    <location>
        <position position="1"/>
    </location>
</feature>
<protein>
    <submittedName>
        <fullName evidence="1">Uncharacterized protein</fullName>
    </submittedName>
</protein>
<name>A0A146KHG9_9EUKA</name>
<evidence type="ECO:0000313" key="1">
    <source>
        <dbReference type="EMBL" id="JAP96190.1"/>
    </source>
</evidence>